<protein>
    <submittedName>
        <fullName evidence="3">Uncharacterized protein</fullName>
    </submittedName>
</protein>
<dbReference type="Proteomes" id="UP000251956">
    <property type="component" value="Unassembled WGS sequence"/>
</dbReference>
<evidence type="ECO:0000259" key="1">
    <source>
        <dbReference type="Pfam" id="PF13400"/>
    </source>
</evidence>
<dbReference type="InterPro" id="IPR055729">
    <property type="entry name" value="DUF7305"/>
</dbReference>
<keyword evidence="4" id="KW-1185">Reference proteome</keyword>
<comment type="caution">
    <text evidence="3">The sequence shown here is derived from an EMBL/GenBank/DDBJ whole genome shotgun (WGS) entry which is preliminary data.</text>
</comment>
<dbReference type="RefSeq" id="WP_112126173.1">
    <property type="nucleotide sequence ID" value="NZ_QMBQ01000001.1"/>
</dbReference>
<evidence type="ECO:0000313" key="3">
    <source>
        <dbReference type="EMBL" id="RAZ79765.1"/>
    </source>
</evidence>
<sequence>MAFSGPFLRQFFSWLALRRFCEGKGGNVATIFAFTLPIVVGGAGLGVETSYWYYSSLKLQAIADAAAYAGALEKIQGSDTAAITAAATTSAASNGLGGGTIVVNTPPTSGPNTANKAVEVILSQNLDRMFTSIFTQTKVPEQARAVALITDASKACVLALNPSASQSALFSGSTSVKFNGCSVMSDSMANDAIKVQGSAGLQTDCLISVGGVSLNNPVTTVCKSPMTQALPASDPFSSVPAPAASNPCKNVNGNKSSQTLQPGTYCSGMSLNGNVTLSPGVYVVQGSMKINANAVVSGDGVTIYMAGSNTVSMNGNATVTLSAPTSGTYSGMLFYGDRTGTAAQSTFNGTANSLLTGALYFPRQQVNYLGNFSGLDGCSQVVADTIQWSGNATINQNCKKYGFADIPAAPSVAVVE</sequence>
<evidence type="ECO:0000259" key="2">
    <source>
        <dbReference type="Pfam" id="PF23981"/>
    </source>
</evidence>
<organism evidence="3 4">
    <name type="scientific">Mesorhizobium atlanticum</name>
    <dbReference type="NCBI Taxonomy" id="2233532"/>
    <lineage>
        <taxon>Bacteria</taxon>
        <taxon>Pseudomonadati</taxon>
        <taxon>Pseudomonadota</taxon>
        <taxon>Alphaproteobacteria</taxon>
        <taxon>Hyphomicrobiales</taxon>
        <taxon>Phyllobacteriaceae</taxon>
        <taxon>Mesorhizobium</taxon>
    </lineage>
</organism>
<feature type="domain" description="DUF7305" evidence="2">
    <location>
        <begin position="251"/>
        <end position="392"/>
    </location>
</feature>
<dbReference type="AlphaFoldDB" id="A0A330GX68"/>
<accession>A0A330GX68</accession>
<dbReference type="Pfam" id="PF13400">
    <property type="entry name" value="Tad"/>
    <property type="match status" value="1"/>
</dbReference>
<reference evidence="3 4" key="1">
    <citation type="submission" date="2018-07" db="EMBL/GenBank/DDBJ databases">
        <title>Diversity of Mesorhizobium strains in Brazil.</title>
        <authorList>
            <person name="Helene L.C.F."/>
            <person name="Dall'Agnol R."/>
            <person name="Delamuta J.R.M."/>
            <person name="Hungria M."/>
        </authorList>
    </citation>
    <scope>NUCLEOTIDE SEQUENCE [LARGE SCALE GENOMIC DNA]</scope>
    <source>
        <strain evidence="3 4">CNPSo 3140</strain>
    </source>
</reference>
<dbReference type="OrthoDB" id="7418984at2"/>
<feature type="domain" description="Putative Flp pilus-assembly TadG-like N-terminal" evidence="1">
    <location>
        <begin position="26"/>
        <end position="71"/>
    </location>
</feature>
<gene>
    <name evidence="3" type="ORF">DPM35_00195</name>
</gene>
<dbReference type="InterPro" id="IPR028087">
    <property type="entry name" value="Tad_N"/>
</dbReference>
<proteinExistence type="predicted"/>
<dbReference type="Pfam" id="PF23981">
    <property type="entry name" value="DUF7305"/>
    <property type="match status" value="1"/>
</dbReference>
<name>A0A330GX68_9HYPH</name>
<dbReference type="EMBL" id="QMBQ01000001">
    <property type="protein sequence ID" value="RAZ79765.1"/>
    <property type="molecule type" value="Genomic_DNA"/>
</dbReference>
<evidence type="ECO:0000313" key="4">
    <source>
        <dbReference type="Proteomes" id="UP000251956"/>
    </source>
</evidence>